<protein>
    <submittedName>
        <fullName evidence="5">ABC transporter substrate-binding protein</fullName>
    </submittedName>
</protein>
<dbReference type="InterPro" id="IPR023765">
    <property type="entry name" value="SBP_5_CS"/>
</dbReference>
<dbReference type="PROSITE" id="PS01040">
    <property type="entry name" value="SBP_BACTERIAL_5"/>
    <property type="match status" value="1"/>
</dbReference>
<dbReference type="SUPFAM" id="SSF53850">
    <property type="entry name" value="Periplasmic binding protein-like II"/>
    <property type="match status" value="1"/>
</dbReference>
<dbReference type="PANTHER" id="PTHR30290:SF38">
    <property type="entry name" value="D,D-DIPEPTIDE-BINDING PERIPLASMIC PROTEIN DDPA-RELATED"/>
    <property type="match status" value="1"/>
</dbReference>
<comment type="similarity">
    <text evidence="2">Belongs to the bacterial solute-binding protein 5 family.</text>
</comment>
<dbReference type="AlphaFoldDB" id="A0A9X4ALT4"/>
<dbReference type="GO" id="GO:1904680">
    <property type="term" value="F:peptide transmembrane transporter activity"/>
    <property type="evidence" value="ECO:0007669"/>
    <property type="project" value="TreeGrafter"/>
</dbReference>
<evidence type="ECO:0000313" key="6">
    <source>
        <dbReference type="Proteomes" id="UP001145050"/>
    </source>
</evidence>
<evidence type="ECO:0000313" key="5">
    <source>
        <dbReference type="EMBL" id="MDC3424089.1"/>
    </source>
</evidence>
<dbReference type="Proteomes" id="UP001145050">
    <property type="component" value="Unassembled WGS sequence"/>
</dbReference>
<dbReference type="RefSeq" id="WP_272435894.1">
    <property type="nucleotide sequence ID" value="NZ_JAMQKB010000004.1"/>
</dbReference>
<proteinExistence type="inferred from homology"/>
<evidence type="ECO:0000259" key="4">
    <source>
        <dbReference type="Pfam" id="PF00496"/>
    </source>
</evidence>
<dbReference type="PROSITE" id="PS51257">
    <property type="entry name" value="PROKAR_LIPOPROTEIN"/>
    <property type="match status" value="1"/>
</dbReference>
<sequence length="539" mass="60918">MELNKIYKLAISFISILLLITLIGCSNSDTSGTENGKSDTEQTIEDPQAGGTLNVAFAAEPDTIDWMYTGASSTRDIGWHIFETLFALDKNYETKPMIAEGYEVNDDRTVYTISIREGVKFHDGSTVTAEDVAASIDRWRKVSSVGKIASQYIESVKATELTIEIELNEVYNSLLVDMSAPKSALMIIPAEIAESAGEQPLKPDQLIGTGPFKFEKWDRGNEIVLTKFEDYSARTEEDWGGLTGKKVAYFDQINFKIVKDPQVVVNGLKTNLYDYGQSIPPDLYTVVESTPTIDPVTYINGYSIITPDKSEAPFDDLKVRQALNYALDKKTIAQAAYGNEKFYSFDGALFVPEQTKLYSEKGTDMYLAYNTNKAKDLLEQSDYNGKPIKIMYANNYDDYKNISEVVKQQLEAVGFKVELVPYEWATYLEKWADPANWDLVVIGWSTRFSPNELGMLSLDTSSSGWYQSERWENLIAQYSNVTTDAERKEILGEMNQTVYDELPFVKIANESTLDIKSTKVKDYDSWIGQRFWNTWKSDK</sequence>
<keyword evidence="3" id="KW-0732">Signal</keyword>
<dbReference type="GO" id="GO:0015833">
    <property type="term" value="P:peptide transport"/>
    <property type="evidence" value="ECO:0007669"/>
    <property type="project" value="TreeGrafter"/>
</dbReference>
<gene>
    <name evidence="5" type="ORF">NC797_06155</name>
</gene>
<dbReference type="InterPro" id="IPR030678">
    <property type="entry name" value="Peptide/Ni-bd"/>
</dbReference>
<comment type="caution">
    <text evidence="5">The sequence shown here is derived from an EMBL/GenBank/DDBJ whole genome shotgun (WGS) entry which is preliminary data.</text>
</comment>
<evidence type="ECO:0000256" key="2">
    <source>
        <dbReference type="ARBA" id="ARBA00005695"/>
    </source>
</evidence>
<dbReference type="GO" id="GO:0043190">
    <property type="term" value="C:ATP-binding cassette (ABC) transporter complex"/>
    <property type="evidence" value="ECO:0007669"/>
    <property type="project" value="InterPro"/>
</dbReference>
<keyword evidence="6" id="KW-1185">Reference proteome</keyword>
<name>A0A9X4ALT4_9BACI</name>
<comment type="subcellular location">
    <subcellularLocation>
        <location evidence="1">Cell membrane</location>
        <topology evidence="1">Lipid-anchor</topology>
    </subcellularLocation>
</comment>
<evidence type="ECO:0000256" key="1">
    <source>
        <dbReference type="ARBA" id="ARBA00004193"/>
    </source>
</evidence>
<dbReference type="InterPro" id="IPR000914">
    <property type="entry name" value="SBP_5_dom"/>
</dbReference>
<evidence type="ECO:0000256" key="3">
    <source>
        <dbReference type="ARBA" id="ARBA00022729"/>
    </source>
</evidence>
<feature type="domain" description="Solute-binding protein family 5" evidence="4">
    <location>
        <begin position="94"/>
        <end position="461"/>
    </location>
</feature>
<reference evidence="5" key="1">
    <citation type="submission" date="2022-06" db="EMBL/GenBank/DDBJ databases">
        <title>Aquibacillus sp. a new bacterium isolated from soil saline samples.</title>
        <authorList>
            <person name="Galisteo C."/>
            <person name="De La Haba R."/>
            <person name="Sanchez-Porro C."/>
            <person name="Ventosa A."/>
        </authorList>
    </citation>
    <scope>NUCLEOTIDE SEQUENCE</scope>
    <source>
        <strain evidence="5">3ASR75-11</strain>
    </source>
</reference>
<dbReference type="InterPro" id="IPR039424">
    <property type="entry name" value="SBP_5"/>
</dbReference>
<dbReference type="Gene3D" id="3.10.105.10">
    <property type="entry name" value="Dipeptide-binding Protein, Domain 3"/>
    <property type="match status" value="1"/>
</dbReference>
<accession>A0A9X4ALT4</accession>
<dbReference type="Gene3D" id="3.40.190.10">
    <property type="entry name" value="Periplasmic binding protein-like II"/>
    <property type="match status" value="1"/>
</dbReference>
<dbReference type="GO" id="GO:0042597">
    <property type="term" value="C:periplasmic space"/>
    <property type="evidence" value="ECO:0007669"/>
    <property type="project" value="UniProtKB-ARBA"/>
</dbReference>
<dbReference type="Pfam" id="PF00496">
    <property type="entry name" value="SBP_bac_5"/>
    <property type="match status" value="1"/>
</dbReference>
<dbReference type="PIRSF" id="PIRSF002741">
    <property type="entry name" value="MppA"/>
    <property type="match status" value="1"/>
</dbReference>
<dbReference type="PANTHER" id="PTHR30290">
    <property type="entry name" value="PERIPLASMIC BINDING COMPONENT OF ABC TRANSPORTER"/>
    <property type="match status" value="1"/>
</dbReference>
<dbReference type="EMBL" id="JAMQKB010000004">
    <property type="protein sequence ID" value="MDC3424089.1"/>
    <property type="molecule type" value="Genomic_DNA"/>
</dbReference>
<organism evidence="5 6">
    <name type="scientific">Terrihalobacillus insolitus</name>
    <dbReference type="NCBI Taxonomy" id="2950438"/>
    <lineage>
        <taxon>Bacteria</taxon>
        <taxon>Bacillati</taxon>
        <taxon>Bacillota</taxon>
        <taxon>Bacilli</taxon>
        <taxon>Bacillales</taxon>
        <taxon>Bacillaceae</taxon>
        <taxon>Terrihalobacillus</taxon>
    </lineage>
</organism>